<evidence type="ECO:0000256" key="2">
    <source>
        <dbReference type="SAM" id="MobiDB-lite"/>
    </source>
</evidence>
<proteinExistence type="predicted"/>
<reference evidence="4 5" key="1">
    <citation type="submission" date="2024-08" db="EMBL/GenBank/DDBJ databases">
        <title>The draft genome of Apodemus speciosus.</title>
        <authorList>
            <person name="Nabeshima K."/>
            <person name="Suzuki S."/>
            <person name="Onuma M."/>
        </authorList>
    </citation>
    <scope>NUCLEOTIDE SEQUENCE [LARGE SCALE GENOMIC DNA]</scope>
    <source>
        <strain evidence="4">IB14-021</strain>
    </source>
</reference>
<feature type="compositionally biased region" description="Polar residues" evidence="2">
    <location>
        <begin position="440"/>
        <end position="450"/>
    </location>
</feature>
<keyword evidence="1" id="KW-0175">Coiled coil</keyword>
<feature type="region of interest" description="Disordered" evidence="2">
    <location>
        <begin position="55"/>
        <end position="85"/>
    </location>
</feature>
<feature type="domain" description="A-kinase anchor protein 2 C-terminal" evidence="3">
    <location>
        <begin position="294"/>
        <end position="643"/>
    </location>
</feature>
<evidence type="ECO:0000313" key="5">
    <source>
        <dbReference type="Proteomes" id="UP001623349"/>
    </source>
</evidence>
<feature type="region of interest" description="Disordered" evidence="2">
    <location>
        <begin position="526"/>
        <end position="573"/>
    </location>
</feature>
<feature type="region of interest" description="Disordered" evidence="2">
    <location>
        <begin position="177"/>
        <end position="203"/>
    </location>
</feature>
<feature type="compositionally biased region" description="Basic and acidic residues" evidence="2">
    <location>
        <begin position="430"/>
        <end position="439"/>
    </location>
</feature>
<feature type="region of interest" description="Disordered" evidence="2">
    <location>
        <begin position="415"/>
        <end position="468"/>
    </location>
</feature>
<dbReference type="PANTHER" id="PTHR18839:SF3">
    <property type="entry name" value="MITOTIC INTERACTOR AND SUBSTRATE OF PLK1"/>
    <property type="match status" value="1"/>
</dbReference>
<feature type="compositionally biased region" description="Polar residues" evidence="2">
    <location>
        <begin position="349"/>
        <end position="367"/>
    </location>
</feature>
<protein>
    <submittedName>
        <fullName evidence="4">Mitotic interactor and substrate of PLK1</fullName>
    </submittedName>
</protein>
<feature type="compositionally biased region" description="Basic and acidic residues" evidence="2">
    <location>
        <begin position="545"/>
        <end position="556"/>
    </location>
</feature>
<dbReference type="EMBL" id="BAAFST010000010">
    <property type="protein sequence ID" value="GAB1295307.1"/>
    <property type="molecule type" value="Genomic_DNA"/>
</dbReference>
<feature type="compositionally biased region" description="Polar residues" evidence="2">
    <location>
        <begin position="563"/>
        <end position="573"/>
    </location>
</feature>
<comment type="caution">
    <text evidence="4">The sequence shown here is derived from an EMBL/GenBank/DDBJ whole genome shotgun (WGS) entry which is preliminary data.</text>
</comment>
<keyword evidence="5" id="KW-1185">Reference proteome</keyword>
<evidence type="ECO:0000256" key="1">
    <source>
        <dbReference type="ARBA" id="ARBA00023054"/>
    </source>
</evidence>
<dbReference type="PANTHER" id="PTHR18839">
    <property type="entry name" value="MITOTIC INTERACTOR AND SUBSTRATE OF PLK1 MISP FAMILY MEMBER"/>
    <property type="match status" value="1"/>
</dbReference>
<dbReference type="InterPro" id="IPR042779">
    <property type="entry name" value="MISP/MISP3-like"/>
</dbReference>
<sequence length="648" mass="71858">MDRVTRYPIFSNPHSARVTSLALDEDTSYTVELVGVGPEAGWSHGDVQALSTEYQARPDARRRSTSSTRRVFLGQQSPRSLDLEDEDEEMKAYHLDDSSSALCRQRRDLEAERWAVIQNQAVRKGGTVATLQAASDHRDPRITGQPQSTFTEENLVDTEQIDFLAARQQFLSLEKANTNQVTSNPTAREPFAPTPPGVNQAPKASTGPHLANGYAASIMSPRKEVILEKSFRLSPVRFIHTANDPGHQTRAESPETPKETPIEREIRLAQEREAELREQRGLGRAAGHQELVQIPSRPLLSKMSLTETPPRRDRGRPSLYVQRDMVQETQREEDHRREGLQVGRASTPDWPSQDSQHGLQRSLSSDCILSPDARATDPAPESRKVNRIPLDAYQPYLGPGTPKLEFSAFGVYSKPSGVSAEDPKAATSRKAAESPRHVSESSGRSLSSKQEWAKPPGQPGHGGTVRLGNFHLSPLRFKVPDVPQGTETSHTWGWEVAGGPVLRLHKSQSSDLLEREMESVLRREREVAEERRSALFPEVFSPGPAREESQEQESRSSSRASGITGSYSVSESPVFSPVRLNSGLVWKVEVPRDSAPAGQKTGKETWYAGINPSDGVNSEVLGATRVKRHKNLLAERWEAHIYASEDEN</sequence>
<dbReference type="Proteomes" id="UP001623349">
    <property type="component" value="Unassembled WGS sequence"/>
</dbReference>
<feature type="region of interest" description="Disordered" evidence="2">
    <location>
        <begin position="242"/>
        <end position="387"/>
    </location>
</feature>
<feature type="compositionally biased region" description="Basic and acidic residues" evidence="2">
    <location>
        <begin position="247"/>
        <end position="281"/>
    </location>
</feature>
<dbReference type="InterPro" id="IPR029304">
    <property type="entry name" value="AKAP2_C"/>
</dbReference>
<feature type="compositionally biased region" description="Basic and acidic residues" evidence="2">
    <location>
        <begin position="325"/>
        <end position="339"/>
    </location>
</feature>
<evidence type="ECO:0000313" key="4">
    <source>
        <dbReference type="EMBL" id="GAB1295307.1"/>
    </source>
</evidence>
<evidence type="ECO:0000259" key="3">
    <source>
        <dbReference type="Pfam" id="PF15304"/>
    </source>
</evidence>
<accession>A0ABQ0F7P9</accession>
<organism evidence="4 5">
    <name type="scientific">Apodemus speciosus</name>
    <name type="common">Large Japanese field mouse</name>
    <dbReference type="NCBI Taxonomy" id="105296"/>
    <lineage>
        <taxon>Eukaryota</taxon>
        <taxon>Metazoa</taxon>
        <taxon>Chordata</taxon>
        <taxon>Craniata</taxon>
        <taxon>Vertebrata</taxon>
        <taxon>Euteleostomi</taxon>
        <taxon>Mammalia</taxon>
        <taxon>Eutheria</taxon>
        <taxon>Euarchontoglires</taxon>
        <taxon>Glires</taxon>
        <taxon>Rodentia</taxon>
        <taxon>Myomorpha</taxon>
        <taxon>Muroidea</taxon>
        <taxon>Muridae</taxon>
        <taxon>Murinae</taxon>
        <taxon>Apodemus</taxon>
    </lineage>
</organism>
<feature type="region of interest" description="Disordered" evidence="2">
    <location>
        <begin position="593"/>
        <end position="614"/>
    </location>
</feature>
<gene>
    <name evidence="4" type="ORF">APTSU1_001054100</name>
</gene>
<name>A0ABQ0F7P9_APOSI</name>
<feature type="compositionally biased region" description="Polar residues" evidence="2">
    <location>
        <begin position="177"/>
        <end position="186"/>
    </location>
</feature>
<dbReference type="Pfam" id="PF15304">
    <property type="entry name" value="AKAP2_C"/>
    <property type="match status" value="1"/>
</dbReference>